<evidence type="ECO:0000313" key="2">
    <source>
        <dbReference type="Proteomes" id="UP001234602"/>
    </source>
</evidence>
<gene>
    <name evidence="1" type="ORF">QUF89_18620</name>
</gene>
<proteinExistence type="predicted"/>
<dbReference type="PANTHER" id="PTHR39183:SF1">
    <property type="entry name" value="SPORE COAT PROTEIN F-LIKE PROTEIN YHCQ"/>
    <property type="match status" value="1"/>
</dbReference>
<dbReference type="InterPro" id="IPR012851">
    <property type="entry name" value="Spore_coat_CotF-like"/>
</dbReference>
<dbReference type="Proteomes" id="UP001234602">
    <property type="component" value="Unassembled WGS sequence"/>
</dbReference>
<reference evidence="1" key="1">
    <citation type="submission" date="2023-06" db="EMBL/GenBank/DDBJ databases">
        <title>Comparative genomics of Bacillaceae isolates and their secondary metabolite potential.</title>
        <authorList>
            <person name="Song L."/>
            <person name="Nielsen L.J."/>
            <person name="Mohite O."/>
            <person name="Xu X."/>
            <person name="Weber T."/>
            <person name="Kovacs A.T."/>
        </authorList>
    </citation>
    <scope>NUCLEOTIDE SEQUENCE</scope>
    <source>
        <strain evidence="1">D8_B_37</strain>
    </source>
</reference>
<organism evidence="1 2">
    <name type="scientific">Peribacillus simplex</name>
    <dbReference type="NCBI Taxonomy" id="1478"/>
    <lineage>
        <taxon>Bacteria</taxon>
        <taxon>Bacillati</taxon>
        <taxon>Bacillota</taxon>
        <taxon>Bacilli</taxon>
        <taxon>Bacillales</taxon>
        <taxon>Bacillaceae</taxon>
        <taxon>Peribacillus</taxon>
    </lineage>
</organism>
<name>A0AAW7IL32_9BACI</name>
<accession>A0AAW7IL32</accession>
<keyword evidence="1" id="KW-0167">Capsid protein</keyword>
<dbReference type="AlphaFoldDB" id="A0AAW7IL32"/>
<protein>
    <submittedName>
        <fullName evidence="1">Spore coat protein</fullName>
    </submittedName>
</protein>
<dbReference type="RefSeq" id="WP_250211822.1">
    <property type="nucleotide sequence ID" value="NZ_JAUCEY010000008.1"/>
</dbReference>
<keyword evidence="1" id="KW-0946">Virion</keyword>
<dbReference type="PANTHER" id="PTHR39183">
    <property type="entry name" value="SPORE COAT PROTEIN F-LIKE PROTEIN YHCQ"/>
    <property type="match status" value="1"/>
</dbReference>
<comment type="caution">
    <text evidence="1">The sequence shown here is derived from an EMBL/GenBank/DDBJ whole genome shotgun (WGS) entry which is preliminary data.</text>
</comment>
<sequence length="67" mass="7561">MADSSIALEFLLSIKNGIHTYAIAITETMSPELRQALYRQMEQSIDLHAEMEKGHCRRSSQLSFGTC</sequence>
<dbReference type="EMBL" id="JAUCEY010000008">
    <property type="protein sequence ID" value="MDM5454149.1"/>
    <property type="molecule type" value="Genomic_DNA"/>
</dbReference>
<dbReference type="Pfam" id="PF07875">
    <property type="entry name" value="Coat_F"/>
    <property type="match status" value="1"/>
</dbReference>
<evidence type="ECO:0000313" key="1">
    <source>
        <dbReference type="EMBL" id="MDM5454149.1"/>
    </source>
</evidence>